<organism evidence="2 3">
    <name type="scientific">Fictibacillus terranigra</name>
    <dbReference type="NCBI Taxonomy" id="3058424"/>
    <lineage>
        <taxon>Bacteria</taxon>
        <taxon>Bacillati</taxon>
        <taxon>Bacillota</taxon>
        <taxon>Bacilli</taxon>
        <taxon>Bacillales</taxon>
        <taxon>Fictibacillaceae</taxon>
        <taxon>Fictibacillus</taxon>
    </lineage>
</organism>
<dbReference type="RefSeq" id="WP_290401690.1">
    <property type="nucleotide sequence ID" value="NZ_JAUHLN010000006.1"/>
</dbReference>
<protein>
    <submittedName>
        <fullName evidence="2">Uncharacterized protein</fullName>
    </submittedName>
</protein>
<evidence type="ECO:0000313" key="3">
    <source>
        <dbReference type="Proteomes" id="UP001168694"/>
    </source>
</evidence>
<gene>
    <name evidence="2" type="ORF">QYF49_21705</name>
</gene>
<evidence type="ECO:0000313" key="2">
    <source>
        <dbReference type="EMBL" id="MDN4075579.1"/>
    </source>
</evidence>
<keyword evidence="3" id="KW-1185">Reference proteome</keyword>
<dbReference type="Proteomes" id="UP001168694">
    <property type="component" value="Unassembled WGS sequence"/>
</dbReference>
<name>A0ABT8ECC9_9BACL</name>
<dbReference type="EMBL" id="JAUHLN010000006">
    <property type="protein sequence ID" value="MDN4075579.1"/>
    <property type="molecule type" value="Genomic_DNA"/>
</dbReference>
<comment type="caution">
    <text evidence="2">The sequence shown here is derived from an EMBL/GenBank/DDBJ whole genome shotgun (WGS) entry which is preliminary data.</text>
</comment>
<proteinExistence type="predicted"/>
<reference evidence="2" key="1">
    <citation type="submission" date="2023-06" db="EMBL/GenBank/DDBJ databases">
        <title>Draft Genome Sequences of Representative Paenibacillus Polymyxa, Bacillus cereus, Fictibacillus sp., and Brevibacillus agri Strains Isolated from Amazonian Dark Earth.</title>
        <authorList>
            <person name="Pellegrinetti T.A."/>
            <person name="Cunha I.C.M."/>
            <person name="Chaves M.G."/>
            <person name="Freitas A.S."/>
            <person name="Silva A.V.R."/>
            <person name="Tsai S.M."/>
            <person name="Mendes L.W."/>
        </authorList>
    </citation>
    <scope>NUCLEOTIDE SEQUENCE</scope>
    <source>
        <strain evidence="2">CENA-BCM004</strain>
    </source>
</reference>
<feature type="region of interest" description="Disordered" evidence="1">
    <location>
        <begin position="22"/>
        <end position="42"/>
    </location>
</feature>
<sequence>MLPYPYPPYPYLGPAPFPGPAEFPGPQGWDGPGPGYPGAAPGTKDYYTPYNNPLKLSTLTSVEWFVQRGLAEAPKTSYEHALREVAAMAYLYGSGFPQQEAYQMVESWELGEKFFPGERDQQY</sequence>
<evidence type="ECO:0000256" key="1">
    <source>
        <dbReference type="SAM" id="MobiDB-lite"/>
    </source>
</evidence>
<accession>A0ABT8ECC9</accession>